<dbReference type="InParanoid" id="A0A7C8IN84"/>
<evidence type="ECO:0000259" key="7">
    <source>
        <dbReference type="Pfam" id="PF00082"/>
    </source>
</evidence>
<proteinExistence type="inferred from homology"/>
<evidence type="ECO:0000256" key="3">
    <source>
        <dbReference type="ARBA" id="ARBA00022801"/>
    </source>
</evidence>
<evidence type="ECO:0000313" key="8">
    <source>
        <dbReference type="EMBL" id="KAF2967460.1"/>
    </source>
</evidence>
<evidence type="ECO:0000256" key="1">
    <source>
        <dbReference type="ARBA" id="ARBA00011073"/>
    </source>
</evidence>
<gene>
    <name evidence="8" type="ORF">GQX73_g6088</name>
</gene>
<dbReference type="InterPro" id="IPR015500">
    <property type="entry name" value="Peptidase_S8_subtilisin-rel"/>
</dbReference>
<keyword evidence="2 5" id="KW-0645">Protease</keyword>
<dbReference type="AlphaFoldDB" id="A0A7C8IN84"/>
<dbReference type="InterPro" id="IPR000209">
    <property type="entry name" value="Peptidase_S8/S53_dom"/>
</dbReference>
<dbReference type="InterPro" id="IPR036852">
    <property type="entry name" value="Peptidase_S8/S53_dom_sf"/>
</dbReference>
<feature type="domain" description="Peptidase S8/S53" evidence="7">
    <location>
        <begin position="287"/>
        <end position="513"/>
    </location>
</feature>
<accession>A0A7C8IN84</accession>
<feature type="active site" description="Charge relay system" evidence="5">
    <location>
        <position position="495"/>
    </location>
</feature>
<keyword evidence="9" id="KW-1185">Reference proteome</keyword>
<dbReference type="EMBL" id="WUBL01000067">
    <property type="protein sequence ID" value="KAF2967460.1"/>
    <property type="molecule type" value="Genomic_DNA"/>
</dbReference>
<reference evidence="8 9" key="1">
    <citation type="submission" date="2019-12" db="EMBL/GenBank/DDBJ databases">
        <title>Draft genome sequence of the ascomycete Xylaria multiplex DSM 110363.</title>
        <authorList>
            <person name="Buettner E."/>
            <person name="Kellner H."/>
        </authorList>
    </citation>
    <scope>NUCLEOTIDE SEQUENCE [LARGE SCALE GENOMIC DNA]</scope>
    <source>
        <strain evidence="8 9">DSM 110363</strain>
    </source>
</reference>
<evidence type="ECO:0000256" key="4">
    <source>
        <dbReference type="ARBA" id="ARBA00022825"/>
    </source>
</evidence>
<feature type="active site" description="Charge relay system" evidence="5">
    <location>
        <position position="295"/>
    </location>
</feature>
<feature type="region of interest" description="Disordered" evidence="6">
    <location>
        <begin position="78"/>
        <end position="101"/>
    </location>
</feature>
<feature type="compositionally biased region" description="Basic and acidic residues" evidence="6">
    <location>
        <begin position="91"/>
        <end position="101"/>
    </location>
</feature>
<comment type="caution">
    <text evidence="8">The sequence shown here is derived from an EMBL/GenBank/DDBJ whole genome shotgun (WGS) entry which is preliminary data.</text>
</comment>
<evidence type="ECO:0000256" key="2">
    <source>
        <dbReference type="ARBA" id="ARBA00022670"/>
    </source>
</evidence>
<dbReference type="GO" id="GO:0004252">
    <property type="term" value="F:serine-type endopeptidase activity"/>
    <property type="evidence" value="ECO:0007669"/>
    <property type="project" value="UniProtKB-UniRule"/>
</dbReference>
<evidence type="ECO:0000256" key="5">
    <source>
        <dbReference type="PROSITE-ProRule" id="PRU01240"/>
    </source>
</evidence>
<sequence>MSEYQEYHLTPSQTNEGTKRDIAFMLKDQIMHLPDRDKVLSLLYGRRIDPESTEKNTTLPESDGFEREIHLDLRELQMPKASSRPSPTDVVENKPSKDGTGRRDFKEIFDVLETKRVRKIHRLVVDDDDAYPHQDEIIETLSRFEIEEFQWNKMDLSSSVLCHAVPYVQTLRLFSSGNHSVLRDWSSVDGLNQLGLLRSVYLKIYWKTESRARIEQYAKDFISRMVTNLPKLQVVEIRLESFTTKHHEEWPNRHLLVTTNKWLQTMQKFATFVNNVQKLAESESEKKEVRVAILDDGIDWSFASEIGCCTANSTSFYPDKRIDFECHNSWFSSSTDHGTLMAALIQKICPGVTLYIARLDQTESEQGEFQPTPDSAAKAIDWAVQKGVHIISMSWTIPGEHLRLKQAVEAAHKQGILMFGSASDQGAKSSDKPYMAKLADDGKGPVICIGGARDFGLADERARSEGEFFFPGQTKGIPAPLPPLKSNFGTETGSSVATALAAGLIALIMLLVDMSTKYNSDSKSAAGYRAQLQDPMNIRLVFRDLLRQSEIHDQNNELRKKYCSTCGQVLRGRSAKQKASQSACEQEGTERKGVTGRSLETGIAVRGHIRVKFQPYTVLIQKHEDKKAIADSEDEADQTD</sequence>
<keyword evidence="4 5" id="KW-0720">Serine protease</keyword>
<dbReference type="SUPFAM" id="SSF52743">
    <property type="entry name" value="Subtilisin-like"/>
    <property type="match status" value="1"/>
</dbReference>
<dbReference type="PANTHER" id="PTHR43806">
    <property type="entry name" value="PEPTIDASE S8"/>
    <property type="match status" value="1"/>
</dbReference>
<organism evidence="8 9">
    <name type="scientific">Xylaria multiplex</name>
    <dbReference type="NCBI Taxonomy" id="323545"/>
    <lineage>
        <taxon>Eukaryota</taxon>
        <taxon>Fungi</taxon>
        <taxon>Dikarya</taxon>
        <taxon>Ascomycota</taxon>
        <taxon>Pezizomycotina</taxon>
        <taxon>Sordariomycetes</taxon>
        <taxon>Xylariomycetidae</taxon>
        <taxon>Xylariales</taxon>
        <taxon>Xylariaceae</taxon>
        <taxon>Xylaria</taxon>
    </lineage>
</organism>
<comment type="similarity">
    <text evidence="1 5">Belongs to the peptidase S8 family.</text>
</comment>
<dbReference type="Proteomes" id="UP000481858">
    <property type="component" value="Unassembled WGS sequence"/>
</dbReference>
<name>A0A7C8IN84_9PEZI</name>
<dbReference type="PRINTS" id="PR00723">
    <property type="entry name" value="SUBTILISIN"/>
</dbReference>
<dbReference type="PROSITE" id="PS51892">
    <property type="entry name" value="SUBTILASE"/>
    <property type="match status" value="1"/>
</dbReference>
<dbReference type="Gene3D" id="3.40.50.200">
    <property type="entry name" value="Peptidase S8/S53 domain"/>
    <property type="match status" value="1"/>
</dbReference>
<keyword evidence="3 5" id="KW-0378">Hydrolase</keyword>
<feature type="active site" description="Charge relay system" evidence="5">
    <location>
        <position position="337"/>
    </location>
</feature>
<evidence type="ECO:0000256" key="6">
    <source>
        <dbReference type="SAM" id="MobiDB-lite"/>
    </source>
</evidence>
<dbReference type="PANTHER" id="PTHR43806:SF58">
    <property type="entry name" value="ALKALINE PROTEASE 1-RELATED"/>
    <property type="match status" value="1"/>
</dbReference>
<dbReference type="Pfam" id="PF00082">
    <property type="entry name" value="Peptidase_S8"/>
    <property type="match status" value="1"/>
</dbReference>
<protein>
    <recommendedName>
        <fullName evidence="7">Peptidase S8/S53 domain-containing protein</fullName>
    </recommendedName>
</protein>
<dbReference type="GO" id="GO:0006508">
    <property type="term" value="P:proteolysis"/>
    <property type="evidence" value="ECO:0007669"/>
    <property type="project" value="UniProtKB-KW"/>
</dbReference>
<dbReference type="InterPro" id="IPR050131">
    <property type="entry name" value="Peptidase_S8_subtilisin-like"/>
</dbReference>
<dbReference type="OrthoDB" id="5093543at2759"/>
<evidence type="ECO:0000313" key="9">
    <source>
        <dbReference type="Proteomes" id="UP000481858"/>
    </source>
</evidence>